<dbReference type="GO" id="GO:1902600">
    <property type="term" value="P:proton transmembrane transport"/>
    <property type="evidence" value="ECO:0007669"/>
    <property type="project" value="InterPro"/>
</dbReference>
<evidence type="ECO:0000256" key="6">
    <source>
        <dbReference type="SAM" id="MobiDB-lite"/>
    </source>
</evidence>
<keyword evidence="5 7" id="KW-0472">Membrane</keyword>
<feature type="transmembrane region" description="Helical" evidence="7">
    <location>
        <begin position="382"/>
        <end position="409"/>
    </location>
</feature>
<feature type="transmembrane region" description="Helical" evidence="7">
    <location>
        <begin position="47"/>
        <end position="68"/>
    </location>
</feature>
<keyword evidence="10" id="KW-1185">Reference proteome</keyword>
<evidence type="ECO:0000313" key="9">
    <source>
        <dbReference type="Ensembl" id="ENSPKIP00000040837.1"/>
    </source>
</evidence>
<evidence type="ECO:0000256" key="4">
    <source>
        <dbReference type="ARBA" id="ARBA00022989"/>
    </source>
</evidence>
<feature type="region of interest" description="Disordered" evidence="6">
    <location>
        <begin position="20"/>
        <end position="39"/>
    </location>
</feature>
<sequence length="509" mass="53936">MDDIQVNELVKHPEISMVTEHSDTSDVNANAGSTKAQQSSHCPPKGLLASVITKVAMALVLFGAVWSITEKECLPGGNLFGIVVLFITAVCGGKLMALIQCRSLPPCPPLLGMLLAGVLLHNVPVVSEAVYIDFRWSASLRNTALAVILTRAGLGLDGAALRKLKAVCVRVAVGPCTVEACTVAVVSHFLMSLPWIWGFLLGFVLSAVSPAVVVPSMLLLQKEGFGVEKGIPTLLMAAGSFDDILAITGFTACLGMAFATGATWYNVLKCILEVIAGLIAGAIMGFFLRFFPSEDQGQLVMRRSFLLLGLSVLAVFGSRIAGFSGAGGLCTLVMAFLAGLSWRESKVPVAAVVGRFWDVFQPLLFGLIGAEITISTLDLNTVALGLAALSTGLVVRVLFTFTMVLFAGFTFKEKVFIALAWLPKATVQAAIGSTALDMARAQGDAVLEKFGMDILTVTVLAILTTAPIGALSISLGGPRLLQSKLTLFWMVSMKTLLCIFLYENIKDLE</sequence>
<dbReference type="Pfam" id="PF00999">
    <property type="entry name" value="Na_H_Exchanger"/>
    <property type="match status" value="1"/>
</dbReference>
<dbReference type="PANTHER" id="PTHR31102">
    <property type="match status" value="1"/>
</dbReference>
<protein>
    <recommendedName>
        <fullName evidence="8">Cation/H+ exchanger transmembrane domain-containing protein</fullName>
    </recommendedName>
</protein>
<dbReference type="AlphaFoldDB" id="A0A3B3TC37"/>
<dbReference type="InterPro" id="IPR051843">
    <property type="entry name" value="CPA1_transporter"/>
</dbReference>
<dbReference type="GO" id="GO:0016020">
    <property type="term" value="C:membrane"/>
    <property type="evidence" value="ECO:0007669"/>
    <property type="project" value="UniProtKB-SubCell"/>
</dbReference>
<feature type="transmembrane region" description="Helical" evidence="7">
    <location>
        <begin position="304"/>
        <end position="337"/>
    </location>
</feature>
<evidence type="ECO:0000256" key="2">
    <source>
        <dbReference type="ARBA" id="ARBA00007367"/>
    </source>
</evidence>
<feature type="transmembrane region" description="Helical" evidence="7">
    <location>
        <begin position="487"/>
        <end position="505"/>
    </location>
</feature>
<feature type="transmembrane region" description="Helical" evidence="7">
    <location>
        <begin position="80"/>
        <end position="99"/>
    </location>
</feature>
<dbReference type="PANTHER" id="PTHR31102:SF22">
    <property type="entry name" value="SODIUM_HYDROGEN EXCHANGER 9B2-LIKE"/>
    <property type="match status" value="1"/>
</dbReference>
<evidence type="ECO:0000256" key="1">
    <source>
        <dbReference type="ARBA" id="ARBA00004141"/>
    </source>
</evidence>
<keyword evidence="3 7" id="KW-0812">Transmembrane</keyword>
<feature type="transmembrane region" description="Helical" evidence="7">
    <location>
        <begin position="111"/>
        <end position="132"/>
    </location>
</feature>
<dbReference type="Ensembl" id="ENSPKIT00000021863.1">
    <property type="protein sequence ID" value="ENSPKIP00000040837.1"/>
    <property type="gene ID" value="ENSPKIG00000017634.1"/>
</dbReference>
<organism evidence="9 10">
    <name type="scientific">Paramormyrops kingsleyae</name>
    <dbReference type="NCBI Taxonomy" id="1676925"/>
    <lineage>
        <taxon>Eukaryota</taxon>
        <taxon>Metazoa</taxon>
        <taxon>Chordata</taxon>
        <taxon>Craniata</taxon>
        <taxon>Vertebrata</taxon>
        <taxon>Euteleostomi</taxon>
        <taxon>Actinopterygii</taxon>
        <taxon>Neopterygii</taxon>
        <taxon>Teleostei</taxon>
        <taxon>Osteoglossocephala</taxon>
        <taxon>Osteoglossomorpha</taxon>
        <taxon>Osteoglossiformes</taxon>
        <taxon>Mormyridae</taxon>
        <taxon>Paramormyrops</taxon>
    </lineage>
</organism>
<dbReference type="Proteomes" id="UP000261540">
    <property type="component" value="Unplaced"/>
</dbReference>
<reference evidence="9" key="2">
    <citation type="submission" date="2025-09" db="UniProtKB">
        <authorList>
            <consortium name="Ensembl"/>
        </authorList>
    </citation>
    <scope>IDENTIFICATION</scope>
</reference>
<dbReference type="GO" id="GO:0015297">
    <property type="term" value="F:antiporter activity"/>
    <property type="evidence" value="ECO:0007669"/>
    <property type="project" value="InterPro"/>
</dbReference>
<evidence type="ECO:0000313" key="10">
    <source>
        <dbReference type="Proteomes" id="UP000261540"/>
    </source>
</evidence>
<evidence type="ECO:0000256" key="7">
    <source>
        <dbReference type="SAM" id="Phobius"/>
    </source>
</evidence>
<name>A0A3B3TC37_9TELE</name>
<keyword evidence="4 7" id="KW-1133">Transmembrane helix</keyword>
<proteinExistence type="inferred from homology"/>
<accession>A0A3B3TC37</accession>
<feature type="transmembrane region" description="Helical" evidence="7">
    <location>
        <begin position="349"/>
        <end position="370"/>
    </location>
</feature>
<feature type="transmembrane region" description="Helical" evidence="7">
    <location>
        <begin position="450"/>
        <end position="475"/>
    </location>
</feature>
<feature type="transmembrane region" description="Helical" evidence="7">
    <location>
        <begin position="241"/>
        <end position="265"/>
    </location>
</feature>
<evidence type="ECO:0000259" key="8">
    <source>
        <dbReference type="Pfam" id="PF00999"/>
    </source>
</evidence>
<evidence type="ECO:0000256" key="5">
    <source>
        <dbReference type="ARBA" id="ARBA00023136"/>
    </source>
</evidence>
<feature type="transmembrane region" description="Helical" evidence="7">
    <location>
        <begin position="196"/>
        <end position="220"/>
    </location>
</feature>
<dbReference type="GeneTree" id="ENSGT00390000013285"/>
<dbReference type="InterPro" id="IPR006153">
    <property type="entry name" value="Cation/H_exchanger_TM"/>
</dbReference>
<reference evidence="9" key="1">
    <citation type="submission" date="2025-08" db="UniProtKB">
        <authorList>
            <consortium name="Ensembl"/>
        </authorList>
    </citation>
    <scope>IDENTIFICATION</scope>
</reference>
<feature type="compositionally biased region" description="Polar residues" evidence="6">
    <location>
        <begin position="25"/>
        <end position="39"/>
    </location>
</feature>
<dbReference type="STRING" id="1676925.ENSPKIP00000040837"/>
<comment type="similarity">
    <text evidence="2">Belongs to the monovalent cation:proton antiporter 1 (CPA1) transporter (TC 2.A.36) family.</text>
</comment>
<comment type="subcellular location">
    <subcellularLocation>
        <location evidence="1">Membrane</location>
        <topology evidence="1">Multi-pass membrane protein</topology>
    </subcellularLocation>
</comment>
<feature type="domain" description="Cation/H+ exchanger transmembrane" evidence="8">
    <location>
        <begin position="99"/>
        <end position="473"/>
    </location>
</feature>
<feature type="transmembrane region" description="Helical" evidence="7">
    <location>
        <begin position="271"/>
        <end position="292"/>
    </location>
</feature>
<evidence type="ECO:0000256" key="3">
    <source>
        <dbReference type="ARBA" id="ARBA00022692"/>
    </source>
</evidence>